<dbReference type="AlphaFoldDB" id="A0A4Y2GIA0"/>
<proteinExistence type="predicted"/>
<name>A0A4Y2GIA0_ARAVE</name>
<accession>A0A4Y2GIA0</accession>
<comment type="caution">
    <text evidence="1">The sequence shown here is derived from an EMBL/GenBank/DDBJ whole genome shotgun (WGS) entry which is preliminary data.</text>
</comment>
<reference evidence="1 2" key="1">
    <citation type="journal article" date="2019" name="Sci. Rep.">
        <title>Orb-weaving spider Araneus ventricosus genome elucidates the spidroin gene catalogue.</title>
        <authorList>
            <person name="Kono N."/>
            <person name="Nakamura H."/>
            <person name="Ohtoshi R."/>
            <person name="Moran D.A.P."/>
            <person name="Shinohara A."/>
            <person name="Yoshida Y."/>
            <person name="Fujiwara M."/>
            <person name="Mori M."/>
            <person name="Tomita M."/>
            <person name="Arakawa K."/>
        </authorList>
    </citation>
    <scope>NUCLEOTIDE SEQUENCE [LARGE SCALE GENOMIC DNA]</scope>
</reference>
<gene>
    <name evidence="1" type="ORF">AVEN_109812_1</name>
</gene>
<evidence type="ECO:0000313" key="2">
    <source>
        <dbReference type="Proteomes" id="UP000499080"/>
    </source>
</evidence>
<keyword evidence="2" id="KW-1185">Reference proteome</keyword>
<sequence length="134" mass="15380">MDRCGNSRMVSRYPQQQLEFLMSLVRIACTSTGERCPGSRREWISCSTAKSVQCSRQQNQKNFDVLDRLRLLAERCPELRSAKQNLNFDVMDQLSTAKIVQWLRSNGKQTLLMSMDQCETAKRCPVAPSTRTKT</sequence>
<organism evidence="1 2">
    <name type="scientific">Araneus ventricosus</name>
    <name type="common">Orbweaver spider</name>
    <name type="synonym">Epeira ventricosa</name>
    <dbReference type="NCBI Taxonomy" id="182803"/>
    <lineage>
        <taxon>Eukaryota</taxon>
        <taxon>Metazoa</taxon>
        <taxon>Ecdysozoa</taxon>
        <taxon>Arthropoda</taxon>
        <taxon>Chelicerata</taxon>
        <taxon>Arachnida</taxon>
        <taxon>Araneae</taxon>
        <taxon>Araneomorphae</taxon>
        <taxon>Entelegynae</taxon>
        <taxon>Araneoidea</taxon>
        <taxon>Araneidae</taxon>
        <taxon>Araneus</taxon>
    </lineage>
</organism>
<dbReference type="Proteomes" id="UP000499080">
    <property type="component" value="Unassembled WGS sequence"/>
</dbReference>
<dbReference type="EMBL" id="BGPR01001349">
    <property type="protein sequence ID" value="GBM51764.1"/>
    <property type="molecule type" value="Genomic_DNA"/>
</dbReference>
<protein>
    <submittedName>
        <fullName evidence="1">Uncharacterized protein</fullName>
    </submittedName>
</protein>
<evidence type="ECO:0000313" key="1">
    <source>
        <dbReference type="EMBL" id="GBM51764.1"/>
    </source>
</evidence>